<dbReference type="OrthoDB" id="23998at10239"/>
<protein>
    <submittedName>
        <fullName evidence="1">Uncharacterized protein</fullName>
    </submittedName>
</protein>
<dbReference type="Proteomes" id="UP000202181">
    <property type="component" value="Segment"/>
</dbReference>
<proteinExistence type="predicted"/>
<gene>
    <name evidence="1" type="ORF">ASESINO_113</name>
</gene>
<reference evidence="1" key="1">
    <citation type="submission" date="2016-06" db="EMBL/GenBank/DDBJ databases">
        <authorList>
            <person name="Berg J.A."/>
            <person name="Hyde J.R."/>
            <person name="Breakwell D.P."/>
            <person name="Hope S."/>
            <person name="Grose J.H."/>
        </authorList>
    </citation>
    <scope>NUCLEOTIDE SEQUENCE [LARGE SCALE GENOMIC DNA]</scope>
</reference>
<accession>A0A1B2IA55</accession>
<sequence length="123" mass="14338">MFYEELRKYTSAIRAGNIRQDNDLQDVVDVLRRSDDVLYVDVEDAFVAEGVKRVQLTVRAKAGSCSLSFRLSADFFIPLRCYFSHDGDVYPARWNDNFSKFGYPLEEHRQTVYDFMKSVIEGF</sequence>
<dbReference type="KEGG" id="vg:29057063"/>
<keyword evidence="2" id="KW-1185">Reference proteome</keyword>
<evidence type="ECO:0000313" key="1">
    <source>
        <dbReference type="EMBL" id="ANZ48126.1"/>
    </source>
</evidence>
<organism evidence="1 2">
    <name type="scientific">Erwinia phage vB_EamM_Asesino</name>
    <dbReference type="NCBI Taxonomy" id="1883370"/>
    <lineage>
        <taxon>Viruses</taxon>
        <taxon>Duplodnaviria</taxon>
        <taxon>Heunggongvirae</taxon>
        <taxon>Uroviricota</taxon>
        <taxon>Caudoviricetes</taxon>
        <taxon>Chimalliviridae</taxon>
        <taxon>Erskinevirus</taxon>
        <taxon>Erskinevirus asesino</taxon>
    </lineage>
</organism>
<dbReference type="EMBL" id="KX397364">
    <property type="protein sequence ID" value="ANZ48126.1"/>
    <property type="molecule type" value="Genomic_DNA"/>
</dbReference>
<evidence type="ECO:0000313" key="2">
    <source>
        <dbReference type="Proteomes" id="UP000202181"/>
    </source>
</evidence>
<dbReference type="GeneID" id="29057063"/>
<name>A0A1B2IA55_9CAUD</name>
<dbReference type="RefSeq" id="YP_009290731.1">
    <property type="nucleotide sequence ID" value="NC_031107.2"/>
</dbReference>